<keyword evidence="3 5" id="KW-1133">Transmembrane helix</keyword>
<evidence type="ECO:0000313" key="6">
    <source>
        <dbReference type="EMBL" id="ACF13924.1"/>
    </source>
</evidence>
<dbReference type="PANTHER" id="PTHR43701:SF2">
    <property type="entry name" value="MEMBRANE TRANSPORTER PROTEIN YJNA-RELATED"/>
    <property type="match status" value="1"/>
</dbReference>
<dbReference type="STRING" id="517418.Ctha_1465"/>
<accession>B3QRX1</accession>
<dbReference type="EMBL" id="CP001100">
    <property type="protein sequence ID" value="ACF13924.1"/>
    <property type="molecule type" value="Genomic_DNA"/>
</dbReference>
<dbReference type="eggNOG" id="COG0730">
    <property type="taxonomic scope" value="Bacteria"/>
</dbReference>
<keyword evidence="5" id="KW-1003">Cell membrane</keyword>
<dbReference type="AlphaFoldDB" id="B3QRX1"/>
<dbReference type="HOGENOM" id="CLU_045498_13_2_10"/>
<evidence type="ECO:0000256" key="2">
    <source>
        <dbReference type="ARBA" id="ARBA00022692"/>
    </source>
</evidence>
<comment type="subcellular location">
    <subcellularLocation>
        <location evidence="5">Cell membrane</location>
        <topology evidence="5">Multi-pass membrane protein</topology>
    </subcellularLocation>
    <subcellularLocation>
        <location evidence="1">Membrane</location>
        <topology evidence="1">Multi-pass membrane protein</topology>
    </subcellularLocation>
</comment>
<dbReference type="InterPro" id="IPR002781">
    <property type="entry name" value="TM_pro_TauE-like"/>
</dbReference>
<dbReference type="Proteomes" id="UP000001208">
    <property type="component" value="Chromosome"/>
</dbReference>
<keyword evidence="4 5" id="KW-0472">Membrane</keyword>
<keyword evidence="2 5" id="KW-0812">Transmembrane</keyword>
<feature type="transmembrane region" description="Helical" evidence="5">
    <location>
        <begin position="45"/>
        <end position="65"/>
    </location>
</feature>
<comment type="similarity">
    <text evidence="5">Belongs to the 4-toluene sulfonate uptake permease (TSUP) (TC 2.A.102) family.</text>
</comment>
<dbReference type="KEGG" id="cts:Ctha_1465"/>
<dbReference type="InterPro" id="IPR051598">
    <property type="entry name" value="TSUP/Inactive_protease-like"/>
</dbReference>
<evidence type="ECO:0000256" key="3">
    <source>
        <dbReference type="ARBA" id="ARBA00022989"/>
    </source>
</evidence>
<feature type="transmembrane region" description="Helical" evidence="5">
    <location>
        <begin position="77"/>
        <end position="97"/>
    </location>
</feature>
<name>B3QRX1_CHLT3</name>
<evidence type="ECO:0000313" key="7">
    <source>
        <dbReference type="Proteomes" id="UP000001208"/>
    </source>
</evidence>
<feature type="transmembrane region" description="Helical" evidence="5">
    <location>
        <begin position="7"/>
        <end position="39"/>
    </location>
</feature>
<organism evidence="6 7">
    <name type="scientific">Chloroherpeton thalassium (strain ATCC 35110 / GB-78)</name>
    <dbReference type="NCBI Taxonomy" id="517418"/>
    <lineage>
        <taxon>Bacteria</taxon>
        <taxon>Pseudomonadati</taxon>
        <taxon>Chlorobiota</taxon>
        <taxon>Chlorobiia</taxon>
        <taxon>Chlorobiales</taxon>
        <taxon>Chloroherpetonaceae</taxon>
        <taxon>Chloroherpeton</taxon>
    </lineage>
</organism>
<evidence type="ECO:0000256" key="5">
    <source>
        <dbReference type="RuleBase" id="RU363041"/>
    </source>
</evidence>
<dbReference type="PANTHER" id="PTHR43701">
    <property type="entry name" value="MEMBRANE TRANSPORTER PROTEIN MJ0441-RELATED"/>
    <property type="match status" value="1"/>
</dbReference>
<protein>
    <recommendedName>
        <fullName evidence="5">Probable membrane transporter protein</fullName>
    </recommendedName>
</protein>
<proteinExistence type="inferred from homology"/>
<dbReference type="GO" id="GO:0005886">
    <property type="term" value="C:plasma membrane"/>
    <property type="evidence" value="ECO:0007669"/>
    <property type="project" value="UniProtKB-SubCell"/>
</dbReference>
<keyword evidence="7" id="KW-1185">Reference proteome</keyword>
<dbReference type="RefSeq" id="WP_012500008.1">
    <property type="nucleotide sequence ID" value="NC_011026.1"/>
</dbReference>
<dbReference type="Pfam" id="PF01925">
    <property type="entry name" value="TauE"/>
    <property type="match status" value="1"/>
</dbReference>
<reference evidence="6 7" key="1">
    <citation type="submission" date="2008-06" db="EMBL/GenBank/DDBJ databases">
        <title>Complete sequence of Chloroherpeton thalassium ATCC 35110.</title>
        <authorList>
            <consortium name="US DOE Joint Genome Institute"/>
            <person name="Lucas S."/>
            <person name="Copeland A."/>
            <person name="Lapidus A."/>
            <person name="Glavina del Rio T."/>
            <person name="Dalin E."/>
            <person name="Tice H."/>
            <person name="Bruce D."/>
            <person name="Goodwin L."/>
            <person name="Pitluck S."/>
            <person name="Schmutz J."/>
            <person name="Larimer F."/>
            <person name="Land M."/>
            <person name="Hauser L."/>
            <person name="Kyrpides N."/>
            <person name="Mikhailova N."/>
            <person name="Liu Z."/>
            <person name="Li T."/>
            <person name="Zhao F."/>
            <person name="Overmann J."/>
            <person name="Bryant D.A."/>
            <person name="Richardson P."/>
        </authorList>
    </citation>
    <scope>NUCLEOTIDE SEQUENCE [LARGE SCALE GENOMIC DNA]</scope>
    <source>
        <strain evidence="7">ATCC 35110 / GB-78</strain>
    </source>
</reference>
<sequence length="124" mass="13071">MSPQIFYMLAIGISAGIFSGLFGIGGGLVIVPALIWVGLSQHEASGTSLVALLLPVGLLGVIEYYRAGALSTEHIKYGLLIALGLFFGAFLGSKISVSISDSLLRKSFALLLVFSAFKMWFAGK</sequence>
<evidence type="ECO:0000256" key="4">
    <source>
        <dbReference type="ARBA" id="ARBA00023136"/>
    </source>
</evidence>
<dbReference type="OrthoDB" id="595460at2"/>
<evidence type="ECO:0000256" key="1">
    <source>
        <dbReference type="ARBA" id="ARBA00004141"/>
    </source>
</evidence>
<gene>
    <name evidence="6" type="ordered locus">Ctha_1465</name>
</gene>